<sequence length="265" mass="30058">MAPKTPARSNKENIKTPGKSPGLGLGRLTLKTPGKSPGFKLGVSASPIKKHAAGKIGAPSPAPASRLQRRTNREGVSGQVDKQHVSYRLLHGAFDRGLYDKYRKKALEDRKKRGPGQSQEMNTLYRFWCYYLRDHSNGQMYADFKKLAMEDAKDSYFYGLQAIFRFYSYGLEKNFEMAKWQDFQELVLSDISFGKWYGLEKLWAYMKFRDASAPFAPLRPEIKKYLKDCTAGDVFQVPEPVRQPLAQKSSNLNPEAPCFKPHAAC</sequence>
<dbReference type="Pfam" id="PF21071">
    <property type="entry name" value="LARP1_HEAT"/>
    <property type="match status" value="1"/>
</dbReference>
<protein>
    <submittedName>
        <fullName evidence="2">Uncharacterized protein</fullName>
    </submittedName>
</protein>
<gene>
    <name evidence="2" type="ORF">POBO1169_LOCUS16707</name>
</gene>
<evidence type="ECO:0000256" key="1">
    <source>
        <dbReference type="SAM" id="MobiDB-lite"/>
    </source>
</evidence>
<organism evidence="2">
    <name type="scientific">Pyramimonas obovata</name>
    <dbReference type="NCBI Taxonomy" id="1411642"/>
    <lineage>
        <taxon>Eukaryota</taxon>
        <taxon>Viridiplantae</taxon>
        <taxon>Chlorophyta</taxon>
        <taxon>Pyramimonadophyceae</taxon>
        <taxon>Pyramimonadales</taxon>
        <taxon>Pyramimonadaceae</taxon>
        <taxon>Pyramimonas</taxon>
        <taxon>Pyramimonas incertae sedis</taxon>
    </lineage>
</organism>
<accession>A0A7S0RQK2</accession>
<dbReference type="EMBL" id="HBFA01033212">
    <property type="protein sequence ID" value="CAD8684171.1"/>
    <property type="molecule type" value="Transcribed_RNA"/>
</dbReference>
<dbReference type="SMART" id="SM00684">
    <property type="entry name" value="DM15"/>
    <property type="match status" value="3"/>
</dbReference>
<name>A0A7S0RQK2_9CHLO</name>
<proteinExistence type="predicted"/>
<evidence type="ECO:0000313" key="2">
    <source>
        <dbReference type="EMBL" id="CAD8684171.1"/>
    </source>
</evidence>
<reference evidence="2" key="1">
    <citation type="submission" date="2021-01" db="EMBL/GenBank/DDBJ databases">
        <authorList>
            <person name="Corre E."/>
            <person name="Pelletier E."/>
            <person name="Niang G."/>
            <person name="Scheremetjew M."/>
            <person name="Finn R."/>
            <person name="Kale V."/>
            <person name="Holt S."/>
            <person name="Cochrane G."/>
            <person name="Meng A."/>
            <person name="Brown T."/>
            <person name="Cohen L."/>
        </authorList>
    </citation>
    <scope>NUCLEOTIDE SEQUENCE</scope>
    <source>
        <strain evidence="2">CCMP722</strain>
    </source>
</reference>
<dbReference type="GO" id="GO:0000339">
    <property type="term" value="F:RNA cap binding"/>
    <property type="evidence" value="ECO:0007669"/>
    <property type="project" value="InterPro"/>
</dbReference>
<dbReference type="GO" id="GO:0048255">
    <property type="term" value="P:mRNA stabilization"/>
    <property type="evidence" value="ECO:0007669"/>
    <property type="project" value="InterPro"/>
</dbReference>
<dbReference type="AlphaFoldDB" id="A0A7S0RQK2"/>
<feature type="region of interest" description="Disordered" evidence="1">
    <location>
        <begin position="1"/>
        <end position="80"/>
    </location>
</feature>
<dbReference type="InterPro" id="IPR006607">
    <property type="entry name" value="DM15"/>
</dbReference>